<evidence type="ECO:0000313" key="1">
    <source>
        <dbReference type="EMBL" id="GIY63385.1"/>
    </source>
</evidence>
<dbReference type="AlphaFoldDB" id="A0AAV4UZH0"/>
<keyword evidence="2" id="KW-1185">Reference proteome</keyword>
<dbReference type="GO" id="GO:0008528">
    <property type="term" value="F:G protein-coupled peptide receptor activity"/>
    <property type="evidence" value="ECO:0007669"/>
    <property type="project" value="TreeGrafter"/>
</dbReference>
<proteinExistence type="predicted"/>
<sequence>MRLLPCVALTGISFGLIKVLSEKNLRRQRLRVDVDRYHNRTTRMLLAVLMLFLLTEFPSDFLPCSVEYWVQTFLTTCTEF</sequence>
<dbReference type="Proteomes" id="UP001054945">
    <property type="component" value="Unassembled WGS sequence"/>
</dbReference>
<name>A0AAV4UZH0_CAEEX</name>
<dbReference type="EMBL" id="BPLR01013734">
    <property type="protein sequence ID" value="GIY63385.1"/>
    <property type="molecule type" value="Genomic_DNA"/>
</dbReference>
<dbReference type="InterPro" id="IPR053219">
    <property type="entry name" value="GPCR_Dmsr-1"/>
</dbReference>
<accession>A0AAV4UZH0</accession>
<dbReference type="PANTHER" id="PTHR46273">
    <property type="entry name" value="MYOSUPPRESSIN RECEPTOR 1, ISOFORM B-RELATED"/>
    <property type="match status" value="1"/>
</dbReference>
<dbReference type="PANTHER" id="PTHR46273:SF4">
    <property type="entry name" value="AT19640P"/>
    <property type="match status" value="1"/>
</dbReference>
<evidence type="ECO:0000313" key="2">
    <source>
        <dbReference type="Proteomes" id="UP001054945"/>
    </source>
</evidence>
<protein>
    <submittedName>
        <fullName evidence="1">Uncharacterized protein</fullName>
    </submittedName>
</protein>
<organism evidence="1 2">
    <name type="scientific">Caerostris extrusa</name>
    <name type="common">Bark spider</name>
    <name type="synonym">Caerostris bankana</name>
    <dbReference type="NCBI Taxonomy" id="172846"/>
    <lineage>
        <taxon>Eukaryota</taxon>
        <taxon>Metazoa</taxon>
        <taxon>Ecdysozoa</taxon>
        <taxon>Arthropoda</taxon>
        <taxon>Chelicerata</taxon>
        <taxon>Arachnida</taxon>
        <taxon>Araneae</taxon>
        <taxon>Araneomorphae</taxon>
        <taxon>Entelegynae</taxon>
        <taxon>Araneoidea</taxon>
        <taxon>Araneidae</taxon>
        <taxon>Caerostris</taxon>
    </lineage>
</organism>
<comment type="caution">
    <text evidence="1">The sequence shown here is derived from an EMBL/GenBank/DDBJ whole genome shotgun (WGS) entry which is preliminary data.</text>
</comment>
<reference evidence="1 2" key="1">
    <citation type="submission" date="2021-06" db="EMBL/GenBank/DDBJ databases">
        <title>Caerostris extrusa draft genome.</title>
        <authorList>
            <person name="Kono N."/>
            <person name="Arakawa K."/>
        </authorList>
    </citation>
    <scope>NUCLEOTIDE SEQUENCE [LARGE SCALE GENOMIC DNA]</scope>
</reference>
<gene>
    <name evidence="1" type="ORF">CEXT_148501</name>
</gene>
<dbReference type="Gene3D" id="1.20.1070.10">
    <property type="entry name" value="Rhodopsin 7-helix transmembrane proteins"/>
    <property type="match status" value="1"/>
</dbReference>
<dbReference type="GO" id="GO:0005886">
    <property type="term" value="C:plasma membrane"/>
    <property type="evidence" value="ECO:0007669"/>
    <property type="project" value="TreeGrafter"/>
</dbReference>